<evidence type="ECO:0000259" key="3">
    <source>
        <dbReference type="Pfam" id="PF00117"/>
    </source>
</evidence>
<dbReference type="FunFam" id="3.40.50.880:FF:000003">
    <property type="entry name" value="Anthranilate synthase component II"/>
    <property type="match status" value="1"/>
</dbReference>
<comment type="caution">
    <text evidence="4">The sequence shown here is derived from an EMBL/GenBank/DDBJ whole genome shotgun (WGS) entry which is preliminary data.</text>
</comment>
<organism evidence="4 5">
    <name type="scientific">Roseovarius nubinhibens (strain ATCC BAA-591 / DSM 15170 / ISM)</name>
    <dbReference type="NCBI Taxonomy" id="89187"/>
    <lineage>
        <taxon>Bacteria</taxon>
        <taxon>Pseudomonadati</taxon>
        <taxon>Pseudomonadota</taxon>
        <taxon>Alphaproteobacteria</taxon>
        <taxon>Rhodobacterales</taxon>
        <taxon>Roseobacteraceae</taxon>
        <taxon>Roseovarius</taxon>
    </lineage>
</organism>
<dbReference type="AlphaFoldDB" id="A3SNV2"/>
<protein>
    <submittedName>
        <fullName evidence="4">Anthranilate synthase component II</fullName>
    </submittedName>
</protein>
<dbReference type="GO" id="GO:0046820">
    <property type="term" value="F:4-amino-4-deoxychorismate synthase activity"/>
    <property type="evidence" value="ECO:0007669"/>
    <property type="project" value="TreeGrafter"/>
</dbReference>
<proteinExistence type="predicted"/>
<dbReference type="SUPFAM" id="SSF52317">
    <property type="entry name" value="Class I glutamine amidotransferase-like"/>
    <property type="match status" value="1"/>
</dbReference>
<dbReference type="Pfam" id="PF00117">
    <property type="entry name" value="GATase"/>
    <property type="match status" value="1"/>
</dbReference>
<dbReference type="InterPro" id="IPR050472">
    <property type="entry name" value="Anth_synth/Amidotransfase"/>
</dbReference>
<dbReference type="PROSITE" id="PS51273">
    <property type="entry name" value="GATASE_TYPE_1"/>
    <property type="match status" value="1"/>
</dbReference>
<keyword evidence="1" id="KW-0315">Glutamine amidotransferase</keyword>
<dbReference type="CDD" id="cd01743">
    <property type="entry name" value="GATase1_Anthranilate_Synthase"/>
    <property type="match status" value="1"/>
</dbReference>
<evidence type="ECO:0000256" key="1">
    <source>
        <dbReference type="ARBA" id="ARBA00022962"/>
    </source>
</evidence>
<dbReference type="PRINTS" id="PR00096">
    <property type="entry name" value="GATASE"/>
</dbReference>
<dbReference type="PRINTS" id="PR00097">
    <property type="entry name" value="ANTSNTHASEII"/>
</dbReference>
<sequence length="221" mass="23963">MTLLPKTEQVYRDDGPGRQPPKYPESADMLLLIDNYDSFTYNLVHYLGELGAEVVVKRNDALNVQEAMAMNPAGILLSPGPCDPDQAGICLALTEAAAETKTPLMGVCLGHQTIGQAFGGKVLRHSEIVHGKMGMMHHTGKGVFAGLPTPFEATRYHSLVVDRESLPDCLEITAELEDGTIMGLQHRTLPIQGVQFHPESIASEHGHALLKNFLDLMPVAA</sequence>
<accession>A3SNV2</accession>
<dbReference type="GO" id="GO:0004049">
    <property type="term" value="F:anthranilate synthase activity"/>
    <property type="evidence" value="ECO:0007669"/>
    <property type="project" value="TreeGrafter"/>
</dbReference>
<dbReference type="InterPro" id="IPR029062">
    <property type="entry name" value="Class_I_gatase-like"/>
</dbReference>
<keyword evidence="5" id="KW-1185">Reference proteome</keyword>
<dbReference type="GO" id="GO:0046654">
    <property type="term" value="P:tetrahydrofolate biosynthetic process"/>
    <property type="evidence" value="ECO:0007669"/>
    <property type="project" value="TreeGrafter"/>
</dbReference>
<dbReference type="GO" id="GO:0000162">
    <property type="term" value="P:L-tryptophan biosynthetic process"/>
    <property type="evidence" value="ECO:0007669"/>
    <property type="project" value="TreeGrafter"/>
</dbReference>
<evidence type="ECO:0000313" key="5">
    <source>
        <dbReference type="Proteomes" id="UP000005954"/>
    </source>
</evidence>
<dbReference type="PANTHER" id="PTHR43418:SF4">
    <property type="entry name" value="MULTIFUNCTIONAL TRYPTOPHAN BIOSYNTHESIS PROTEIN"/>
    <property type="match status" value="1"/>
</dbReference>
<name>A3SNV2_ROSNI</name>
<dbReference type="Proteomes" id="UP000005954">
    <property type="component" value="Unassembled WGS sequence"/>
</dbReference>
<dbReference type="InterPro" id="IPR006221">
    <property type="entry name" value="TrpG/PapA_dom"/>
</dbReference>
<dbReference type="HOGENOM" id="CLU_014340_1_2_5"/>
<dbReference type="PRINTS" id="PR00099">
    <property type="entry name" value="CPSGATASE"/>
</dbReference>
<feature type="domain" description="Glutamine amidotransferase" evidence="3">
    <location>
        <begin position="31"/>
        <end position="214"/>
    </location>
</feature>
<dbReference type="InterPro" id="IPR017926">
    <property type="entry name" value="GATASE"/>
</dbReference>
<gene>
    <name evidence="4" type="ORF">ISM_14790</name>
</gene>
<feature type="region of interest" description="Disordered" evidence="2">
    <location>
        <begin position="1"/>
        <end position="22"/>
    </location>
</feature>
<dbReference type="eggNOG" id="COG0512">
    <property type="taxonomic scope" value="Bacteria"/>
</dbReference>
<evidence type="ECO:0000313" key="4">
    <source>
        <dbReference type="EMBL" id="EAP76142.1"/>
    </source>
</evidence>
<dbReference type="Gene3D" id="3.40.50.880">
    <property type="match status" value="1"/>
</dbReference>
<dbReference type="GO" id="GO:0005829">
    <property type="term" value="C:cytosol"/>
    <property type="evidence" value="ECO:0007669"/>
    <property type="project" value="TreeGrafter"/>
</dbReference>
<reference evidence="4 5" key="1">
    <citation type="submission" date="2005-12" db="EMBL/GenBank/DDBJ databases">
        <authorList>
            <person name="Moran M.A."/>
            <person name="Ferriera S."/>
            <person name="Johnson J."/>
            <person name="Kravitz S."/>
            <person name="Halpern A."/>
            <person name="Remington K."/>
            <person name="Beeson K."/>
            <person name="Tran B."/>
            <person name="Rogers Y.-H."/>
            <person name="Friedman R."/>
            <person name="Venter J.C."/>
        </authorList>
    </citation>
    <scope>NUCLEOTIDE SEQUENCE [LARGE SCALE GENOMIC DNA]</scope>
    <source>
        <strain evidence="5">ATCC BAA-591 / DSM 15170 / ISM</strain>
    </source>
</reference>
<evidence type="ECO:0000256" key="2">
    <source>
        <dbReference type="SAM" id="MobiDB-lite"/>
    </source>
</evidence>
<dbReference type="STRING" id="89187.ISM_14790"/>
<dbReference type="NCBIfam" id="TIGR00566">
    <property type="entry name" value="trpG_papA"/>
    <property type="match status" value="1"/>
</dbReference>
<dbReference type="EMBL" id="AALY01000002">
    <property type="protein sequence ID" value="EAP76142.1"/>
    <property type="molecule type" value="Genomic_DNA"/>
</dbReference>
<dbReference type="PANTHER" id="PTHR43418">
    <property type="entry name" value="MULTIFUNCTIONAL TRYPTOPHAN BIOSYNTHESIS PROTEIN-RELATED"/>
    <property type="match status" value="1"/>
</dbReference>